<dbReference type="Proteomes" id="UP001230649">
    <property type="component" value="Unassembled WGS sequence"/>
</dbReference>
<dbReference type="EMBL" id="JASBWS010000083">
    <property type="protein sequence ID" value="KAJ9099480.1"/>
    <property type="molecule type" value="Genomic_DNA"/>
</dbReference>
<proteinExistence type="predicted"/>
<keyword evidence="2" id="KW-1185">Reference proteome</keyword>
<evidence type="ECO:0000313" key="1">
    <source>
        <dbReference type="EMBL" id="KAJ9099480.1"/>
    </source>
</evidence>
<organism evidence="1 2">
    <name type="scientific">Naganishia adeliensis</name>
    <dbReference type="NCBI Taxonomy" id="92952"/>
    <lineage>
        <taxon>Eukaryota</taxon>
        <taxon>Fungi</taxon>
        <taxon>Dikarya</taxon>
        <taxon>Basidiomycota</taxon>
        <taxon>Agaricomycotina</taxon>
        <taxon>Tremellomycetes</taxon>
        <taxon>Filobasidiales</taxon>
        <taxon>Filobasidiaceae</taxon>
        <taxon>Naganishia</taxon>
    </lineage>
</organism>
<accession>A0ACC2VKQ8</accession>
<name>A0ACC2VKQ8_9TREE</name>
<evidence type="ECO:0000313" key="2">
    <source>
        <dbReference type="Proteomes" id="UP001230649"/>
    </source>
</evidence>
<reference evidence="1" key="1">
    <citation type="submission" date="2023-04" db="EMBL/GenBank/DDBJ databases">
        <title>Draft Genome sequencing of Naganishia species isolated from polar environments using Oxford Nanopore Technology.</title>
        <authorList>
            <person name="Leo P."/>
            <person name="Venkateswaran K."/>
        </authorList>
    </citation>
    <scope>NUCLEOTIDE SEQUENCE</scope>
    <source>
        <strain evidence="1">MNA-CCFEE 5262</strain>
    </source>
</reference>
<sequence>MSAAPTVTDQQPEEDVPFYKTVKRSFRDVSLEGGVQTDQFCEACDAVIQFFDLFNNAAFSVVQNDLSSKIAKVRERLAAKPGQSRTLEELLINEKEEGVPFATGALTWLLRSLKFTTLGLGLNLASPKEELSTSMTKAYDRTLRPYHGFMIRPLFRLAMNVCPYRAKFYPSLGEPQEVVMVELDHWLAGLEVILQRMTEFYKAGTYGSI</sequence>
<gene>
    <name evidence="1" type="ORF">QFC20_005691</name>
</gene>
<protein>
    <submittedName>
        <fullName evidence="1">Uncharacterized protein</fullName>
    </submittedName>
</protein>
<comment type="caution">
    <text evidence="1">The sequence shown here is derived from an EMBL/GenBank/DDBJ whole genome shotgun (WGS) entry which is preliminary data.</text>
</comment>